<feature type="region of interest" description="Disordered" evidence="1">
    <location>
        <begin position="49"/>
        <end position="68"/>
    </location>
</feature>
<sequence length="163" mass="18236">MIMLTCLDGERKGKTRVSFQSRFAERSTRTGYKAMPFIPGSFSTMISVEESDENKSEGDGDPLQAPASPCFADVLSSGESSEYDTDLEEEFPVNNKEFDPSGKTLYVKMCKDKDLVPVSYFTERLKESEIIMRHHGLGTIGTLPLSKSLKKNTFIEKIDLTDN</sequence>
<evidence type="ECO:0000313" key="2">
    <source>
        <dbReference type="EnsemblMetazoa" id="XP_020894802.2"/>
    </source>
</evidence>
<evidence type="ECO:0000256" key="1">
    <source>
        <dbReference type="SAM" id="MobiDB-lite"/>
    </source>
</evidence>
<protein>
    <submittedName>
        <fullName evidence="2">Uncharacterized protein</fullName>
    </submittedName>
</protein>
<dbReference type="OrthoDB" id="120976at2759"/>
<accession>A0A913WVK0</accession>
<dbReference type="Proteomes" id="UP000887567">
    <property type="component" value="Unplaced"/>
</dbReference>
<organism evidence="2 3">
    <name type="scientific">Exaiptasia diaphana</name>
    <name type="common">Tropical sea anemone</name>
    <name type="synonym">Aiptasia pulchella</name>
    <dbReference type="NCBI Taxonomy" id="2652724"/>
    <lineage>
        <taxon>Eukaryota</taxon>
        <taxon>Metazoa</taxon>
        <taxon>Cnidaria</taxon>
        <taxon>Anthozoa</taxon>
        <taxon>Hexacorallia</taxon>
        <taxon>Actiniaria</taxon>
        <taxon>Aiptasiidae</taxon>
        <taxon>Exaiptasia</taxon>
    </lineage>
</organism>
<reference evidence="2" key="1">
    <citation type="submission" date="2022-11" db="UniProtKB">
        <authorList>
            <consortium name="EnsemblMetazoa"/>
        </authorList>
    </citation>
    <scope>IDENTIFICATION</scope>
</reference>
<name>A0A913WVK0_EXADI</name>
<dbReference type="AlphaFoldDB" id="A0A913WVK0"/>
<keyword evidence="3" id="KW-1185">Reference proteome</keyword>
<dbReference type="RefSeq" id="XP_020894802.2">
    <property type="nucleotide sequence ID" value="XM_021039143.2"/>
</dbReference>
<evidence type="ECO:0000313" key="3">
    <source>
        <dbReference type="Proteomes" id="UP000887567"/>
    </source>
</evidence>
<proteinExistence type="predicted"/>
<dbReference type="KEGG" id="epa:110233815"/>
<dbReference type="EnsemblMetazoa" id="XM_021039143.2">
    <property type="protein sequence ID" value="XP_020894802.2"/>
    <property type="gene ID" value="LOC110233815"/>
</dbReference>
<dbReference type="GeneID" id="110233815"/>